<organism evidence="1 2">
    <name type="scientific">Rhodococcus koreensis</name>
    <dbReference type="NCBI Taxonomy" id="99653"/>
    <lineage>
        <taxon>Bacteria</taxon>
        <taxon>Bacillati</taxon>
        <taxon>Actinomycetota</taxon>
        <taxon>Actinomycetes</taxon>
        <taxon>Mycobacteriales</taxon>
        <taxon>Nocardiaceae</taxon>
        <taxon>Rhodococcus</taxon>
    </lineage>
</organism>
<dbReference type="InterPro" id="IPR015797">
    <property type="entry name" value="NUDIX_hydrolase-like_dom_sf"/>
</dbReference>
<gene>
    <name evidence="1" type="ORF">SAMN04490239_0624</name>
</gene>
<dbReference type="Gene3D" id="3.90.79.10">
    <property type="entry name" value="Nucleoside Triphosphate Pyrophosphohydrolase"/>
    <property type="match status" value="1"/>
</dbReference>
<sequence length="219" mass="23767">MITGVEQSSVSVDVVALRFGKPEPDALRYGVAPRRWEPYTGHTALPGVLLGAGERLETAARRAVTTKLGIPDDALLAVGQLAVFDEPSRDPRGPTLSIAMWAVITADNITTDPVAATQWRGFDEHGNLAFDHDRIVAAARRILATSLLWRDTTFTRALLGAEFPATHAVTVTTALAGNRPDQGNLNRTLKAIPGLERTDERVRVQATGRPAVVWRWTTT</sequence>
<protein>
    <submittedName>
        <fullName evidence="1">ADP-ribose pyrophosphatase YjhB, NUDIX family</fullName>
    </submittedName>
</protein>
<name>A0A1H4II50_9NOCA</name>
<proteinExistence type="predicted"/>
<dbReference type="Proteomes" id="UP000183561">
    <property type="component" value="Unassembled WGS sequence"/>
</dbReference>
<evidence type="ECO:0000313" key="1">
    <source>
        <dbReference type="EMBL" id="SEB33018.1"/>
    </source>
</evidence>
<evidence type="ECO:0000313" key="2">
    <source>
        <dbReference type="Proteomes" id="UP000183561"/>
    </source>
</evidence>
<dbReference type="AlphaFoldDB" id="A0A1H4II50"/>
<dbReference type="CDD" id="cd18873">
    <property type="entry name" value="NUDIX_NadM_like"/>
    <property type="match status" value="1"/>
</dbReference>
<accession>A0A1H4II50</accession>
<keyword evidence="2" id="KW-1185">Reference proteome</keyword>
<dbReference type="SUPFAM" id="SSF55811">
    <property type="entry name" value="Nudix"/>
    <property type="match status" value="1"/>
</dbReference>
<reference evidence="2" key="1">
    <citation type="submission" date="2016-10" db="EMBL/GenBank/DDBJ databases">
        <authorList>
            <person name="Varghese N."/>
            <person name="Submissions S."/>
        </authorList>
    </citation>
    <scope>NUCLEOTIDE SEQUENCE [LARGE SCALE GENOMIC DNA]</scope>
    <source>
        <strain evidence="2">DSM 44498</strain>
    </source>
</reference>
<dbReference type="EMBL" id="FNSV01000004">
    <property type="protein sequence ID" value="SEB33018.1"/>
    <property type="molecule type" value="Genomic_DNA"/>
</dbReference>